<evidence type="ECO:0000256" key="4">
    <source>
        <dbReference type="ARBA" id="ARBA00023163"/>
    </source>
</evidence>
<keyword evidence="2" id="KW-0805">Transcription regulation</keyword>
<keyword evidence="3" id="KW-0238">DNA-binding</keyword>
<proteinExistence type="predicted"/>
<dbReference type="EMBL" id="CP091430">
    <property type="protein sequence ID" value="UVI33248.1"/>
    <property type="molecule type" value="Genomic_DNA"/>
</dbReference>
<name>A0ABY5SI59_9BACL</name>
<evidence type="ECO:0000313" key="7">
    <source>
        <dbReference type="Proteomes" id="UP001057877"/>
    </source>
</evidence>
<evidence type="ECO:0000256" key="1">
    <source>
        <dbReference type="ARBA" id="ARBA00022491"/>
    </source>
</evidence>
<gene>
    <name evidence="6" type="ORF">L1F29_16000</name>
</gene>
<reference evidence="6" key="1">
    <citation type="submission" date="2022-01" db="EMBL/GenBank/DDBJ databases">
        <title>Paenibacillus spongiae sp. nov., isolated from marine sponge.</title>
        <authorList>
            <person name="Li Z."/>
            <person name="Zhang M."/>
        </authorList>
    </citation>
    <scope>NUCLEOTIDE SEQUENCE</scope>
    <source>
        <strain evidence="6">PHS-Z3</strain>
    </source>
</reference>
<dbReference type="Pfam" id="PF13411">
    <property type="entry name" value="MerR_1"/>
    <property type="match status" value="1"/>
</dbReference>
<dbReference type="SMART" id="SM00422">
    <property type="entry name" value="HTH_MERR"/>
    <property type="match status" value="1"/>
</dbReference>
<dbReference type="RefSeq" id="WP_258389301.1">
    <property type="nucleotide sequence ID" value="NZ_CP091430.1"/>
</dbReference>
<evidence type="ECO:0000256" key="2">
    <source>
        <dbReference type="ARBA" id="ARBA00023015"/>
    </source>
</evidence>
<dbReference type="CDD" id="cd00592">
    <property type="entry name" value="HTH_MerR-like"/>
    <property type="match status" value="1"/>
</dbReference>
<dbReference type="PROSITE" id="PS50937">
    <property type="entry name" value="HTH_MERR_2"/>
    <property type="match status" value="1"/>
</dbReference>
<evidence type="ECO:0000256" key="3">
    <source>
        <dbReference type="ARBA" id="ARBA00023125"/>
    </source>
</evidence>
<dbReference type="InterPro" id="IPR047057">
    <property type="entry name" value="MerR_fam"/>
</dbReference>
<organism evidence="6 7">
    <name type="scientific">Paenibacillus spongiae</name>
    <dbReference type="NCBI Taxonomy" id="2909671"/>
    <lineage>
        <taxon>Bacteria</taxon>
        <taxon>Bacillati</taxon>
        <taxon>Bacillota</taxon>
        <taxon>Bacilli</taxon>
        <taxon>Bacillales</taxon>
        <taxon>Paenibacillaceae</taxon>
        <taxon>Paenibacillus</taxon>
    </lineage>
</organism>
<dbReference type="SUPFAM" id="SSF46955">
    <property type="entry name" value="Putative DNA-binding domain"/>
    <property type="match status" value="1"/>
</dbReference>
<dbReference type="PANTHER" id="PTHR30204:SF69">
    <property type="entry name" value="MERR-FAMILY TRANSCRIPTIONAL REGULATOR"/>
    <property type="match status" value="1"/>
</dbReference>
<dbReference type="Gene3D" id="1.10.1660.10">
    <property type="match status" value="1"/>
</dbReference>
<protein>
    <submittedName>
        <fullName evidence="6">MerR family transcriptional regulator</fullName>
    </submittedName>
</protein>
<dbReference type="PANTHER" id="PTHR30204">
    <property type="entry name" value="REDOX-CYCLING DRUG-SENSING TRANSCRIPTIONAL ACTIVATOR SOXR"/>
    <property type="match status" value="1"/>
</dbReference>
<dbReference type="InterPro" id="IPR009061">
    <property type="entry name" value="DNA-bd_dom_put_sf"/>
</dbReference>
<keyword evidence="4" id="KW-0804">Transcription</keyword>
<sequence length="268" mass="31084">MERSMTIQIFSDRTGLPPSTLRYYEKESLLVPHIRGDNGYRLYTEEQIPVALTIHSLRQADVNLREIRSFLSSGDTERIAWVRKWRDEIDAKMASMRIAKQYLQGMESDDQHLRLVKWESAITMLWFPLRVTRRLNPYAEAIEERAAYLYSEYGIRCNEAFVKAENADGDEMIGQVGFRLPKSFSATDEFAASMQGRVERIQPTLFVTLACMAADAFACFNLMLLVQRFGFEPTGPKLERYELSNMAVYQWMIPVMHADPNQNRSIRN</sequence>
<feature type="domain" description="HTH merR-type" evidence="5">
    <location>
        <begin position="4"/>
        <end position="73"/>
    </location>
</feature>
<dbReference type="InterPro" id="IPR000551">
    <property type="entry name" value="MerR-type_HTH_dom"/>
</dbReference>
<evidence type="ECO:0000313" key="6">
    <source>
        <dbReference type="EMBL" id="UVI33248.1"/>
    </source>
</evidence>
<evidence type="ECO:0000259" key="5">
    <source>
        <dbReference type="PROSITE" id="PS50937"/>
    </source>
</evidence>
<keyword evidence="1" id="KW-0678">Repressor</keyword>
<dbReference type="Proteomes" id="UP001057877">
    <property type="component" value="Chromosome"/>
</dbReference>
<accession>A0ABY5SI59</accession>
<keyword evidence="7" id="KW-1185">Reference proteome</keyword>